<evidence type="ECO:0000313" key="3">
    <source>
        <dbReference type="Proteomes" id="UP001205337"/>
    </source>
</evidence>
<proteinExistence type="predicted"/>
<dbReference type="RefSeq" id="WP_258799502.1">
    <property type="nucleotide sequence ID" value="NZ_JANTHX010000008.1"/>
</dbReference>
<keyword evidence="3" id="KW-1185">Reference proteome</keyword>
<evidence type="ECO:0000256" key="1">
    <source>
        <dbReference type="SAM" id="MobiDB-lite"/>
    </source>
</evidence>
<reference evidence="2 3" key="1">
    <citation type="submission" date="2022-08" db="EMBL/GenBank/DDBJ databases">
        <authorList>
            <person name="Li F."/>
        </authorList>
    </citation>
    <scope>NUCLEOTIDE SEQUENCE [LARGE SCALE GENOMIC DNA]</scope>
    <source>
        <strain evidence="2 3">10F1B-8-1</strain>
    </source>
</reference>
<evidence type="ECO:0008006" key="4">
    <source>
        <dbReference type="Google" id="ProtNLM"/>
    </source>
</evidence>
<sequence length="110" mass="12156">MAGSQLKVDYDHLTTLHRRLTTASDNMRDDSHTMQALASAVGDHRLAERIRDFGHDWSVHRADIRENVDWLRDKVKQIADELEKIDGDLAAGLTNSGAAPAPSRKGPTAV</sequence>
<dbReference type="Proteomes" id="UP001205337">
    <property type="component" value="Unassembled WGS sequence"/>
</dbReference>
<feature type="region of interest" description="Disordered" evidence="1">
    <location>
        <begin position="91"/>
        <end position="110"/>
    </location>
</feature>
<organism evidence="2 3">
    <name type="scientific">Protaetiibacter mangrovi</name>
    <dbReference type="NCBI Taxonomy" id="2970926"/>
    <lineage>
        <taxon>Bacteria</taxon>
        <taxon>Bacillati</taxon>
        <taxon>Actinomycetota</taxon>
        <taxon>Actinomycetes</taxon>
        <taxon>Micrococcales</taxon>
        <taxon>Microbacteriaceae</taxon>
        <taxon>Protaetiibacter</taxon>
    </lineage>
</organism>
<protein>
    <recommendedName>
        <fullName evidence="4">WXG100 family type VII secretion target</fullName>
    </recommendedName>
</protein>
<gene>
    <name evidence="2" type="ORF">NUH29_12415</name>
</gene>
<evidence type="ECO:0000313" key="2">
    <source>
        <dbReference type="EMBL" id="MCS0500350.1"/>
    </source>
</evidence>
<accession>A0ABT1ZID9</accession>
<dbReference type="EMBL" id="JANTHX010000008">
    <property type="protein sequence ID" value="MCS0500350.1"/>
    <property type="molecule type" value="Genomic_DNA"/>
</dbReference>
<comment type="caution">
    <text evidence="2">The sequence shown here is derived from an EMBL/GenBank/DDBJ whole genome shotgun (WGS) entry which is preliminary data.</text>
</comment>
<name>A0ABT1ZID9_9MICO</name>